<proteinExistence type="predicted"/>
<dbReference type="EnsemblMetazoa" id="ENSAATROPT009854">
    <property type="protein sequence ID" value="ENSAATROPP008913"/>
    <property type="gene ID" value="ENSAATROPG008027"/>
</dbReference>
<dbReference type="InterPro" id="IPR016137">
    <property type="entry name" value="RGS"/>
</dbReference>
<dbReference type="InterPro" id="IPR036305">
    <property type="entry name" value="RGS_sf"/>
</dbReference>
<dbReference type="Pfam" id="PF18148">
    <property type="entry name" value="RGS_DHEX"/>
    <property type="match status" value="1"/>
</dbReference>
<keyword evidence="1" id="KW-0734">Signal transduction inhibitor</keyword>
<dbReference type="Proteomes" id="UP000075880">
    <property type="component" value="Unassembled WGS sequence"/>
</dbReference>
<dbReference type="AlphaFoldDB" id="A0AAG5DDT8"/>
<dbReference type="SMART" id="SM00049">
    <property type="entry name" value="DEP"/>
    <property type="match status" value="1"/>
</dbReference>
<dbReference type="SUPFAM" id="SSF46785">
    <property type="entry name" value="Winged helix' DNA-binding domain"/>
    <property type="match status" value="1"/>
</dbReference>
<evidence type="ECO:0000256" key="1">
    <source>
        <dbReference type="ARBA" id="ARBA00022700"/>
    </source>
</evidence>
<dbReference type="Gene3D" id="1.10.1240.60">
    <property type="match status" value="1"/>
</dbReference>
<dbReference type="InterPro" id="IPR015898">
    <property type="entry name" value="G-protein_gamma-like_dom"/>
</dbReference>
<dbReference type="InterPro" id="IPR036284">
    <property type="entry name" value="GGL_sf"/>
</dbReference>
<name>A0AAG5DDT8_ANOAO</name>
<dbReference type="InterPro" id="IPR047017">
    <property type="entry name" value="RGS6/7/9/11_DHEX_sf"/>
</dbReference>
<feature type="compositionally biased region" description="Low complexity" evidence="2">
    <location>
        <begin position="78"/>
        <end position="88"/>
    </location>
</feature>
<dbReference type="InterPro" id="IPR036390">
    <property type="entry name" value="WH_DNA-bd_sf"/>
</dbReference>
<evidence type="ECO:0000313" key="5">
    <source>
        <dbReference type="EnsemblMetazoa" id="ENSAATROPP008913"/>
    </source>
</evidence>
<accession>A0AAG5DDT8</accession>
<evidence type="ECO:0008006" key="7">
    <source>
        <dbReference type="Google" id="ProtNLM"/>
    </source>
</evidence>
<feature type="compositionally biased region" description="Low complexity" evidence="2">
    <location>
        <begin position="94"/>
        <end position="131"/>
    </location>
</feature>
<dbReference type="CDD" id="cd08705">
    <property type="entry name" value="RGS_R7-like"/>
    <property type="match status" value="1"/>
</dbReference>
<evidence type="ECO:0000313" key="6">
    <source>
        <dbReference type="Proteomes" id="UP000075880"/>
    </source>
</evidence>
<dbReference type="InterPro" id="IPR036388">
    <property type="entry name" value="WH-like_DNA-bd_sf"/>
</dbReference>
<dbReference type="InterPro" id="IPR044926">
    <property type="entry name" value="RGS_subdomain_2"/>
</dbReference>
<dbReference type="GO" id="GO:0005096">
    <property type="term" value="F:GTPase activator activity"/>
    <property type="evidence" value="ECO:0007669"/>
    <property type="project" value="TreeGrafter"/>
</dbReference>
<dbReference type="GO" id="GO:0035556">
    <property type="term" value="P:intracellular signal transduction"/>
    <property type="evidence" value="ECO:0007669"/>
    <property type="project" value="InterPro"/>
</dbReference>
<dbReference type="CDD" id="cd00068">
    <property type="entry name" value="GGL"/>
    <property type="match status" value="1"/>
</dbReference>
<feature type="domain" description="DEP" evidence="4">
    <location>
        <begin position="166"/>
        <end position="241"/>
    </location>
</feature>
<dbReference type="PANTHER" id="PTHR45746">
    <property type="entry name" value="LP21163P"/>
    <property type="match status" value="1"/>
</dbReference>
<dbReference type="PANTHER" id="PTHR45746:SF6">
    <property type="entry name" value="LP21163P"/>
    <property type="match status" value="1"/>
</dbReference>
<dbReference type="InterPro" id="IPR000591">
    <property type="entry name" value="DEP_dom"/>
</dbReference>
<evidence type="ECO:0000259" key="3">
    <source>
        <dbReference type="PROSITE" id="PS50132"/>
    </source>
</evidence>
<dbReference type="PROSITE" id="PS50132">
    <property type="entry name" value="RGS"/>
    <property type="match status" value="1"/>
</dbReference>
<feature type="compositionally biased region" description="Basic and acidic residues" evidence="2">
    <location>
        <begin position="33"/>
        <end position="52"/>
    </location>
</feature>
<dbReference type="InterPro" id="IPR040759">
    <property type="entry name" value="RGS_DHEX"/>
</dbReference>
<dbReference type="SMART" id="SM00224">
    <property type="entry name" value="GGL"/>
    <property type="match status" value="1"/>
</dbReference>
<dbReference type="Pfam" id="PF00615">
    <property type="entry name" value="RGS"/>
    <property type="match status" value="1"/>
</dbReference>
<feature type="region of interest" description="Disordered" evidence="2">
    <location>
        <begin position="1"/>
        <end position="142"/>
    </location>
</feature>
<dbReference type="InterPro" id="IPR047016">
    <property type="entry name" value="RGS6/7/9/11"/>
</dbReference>
<dbReference type="FunFam" id="1.10.10.10:FF:000162">
    <property type="entry name" value="Regulator of G-protein signaling 6"/>
    <property type="match status" value="1"/>
</dbReference>
<evidence type="ECO:0000256" key="2">
    <source>
        <dbReference type="SAM" id="MobiDB-lite"/>
    </source>
</evidence>
<dbReference type="FunFam" id="1.10.1240.60:FF:000001">
    <property type="entry name" value="Regulator of G-protein signaling 6"/>
    <property type="match status" value="1"/>
</dbReference>
<feature type="domain" description="RGS" evidence="3">
    <location>
        <begin position="447"/>
        <end position="565"/>
    </location>
</feature>
<dbReference type="CDD" id="cd04450">
    <property type="entry name" value="DEP_RGS7-like"/>
    <property type="match status" value="1"/>
</dbReference>
<protein>
    <recommendedName>
        <fullName evidence="7">Regulator of G-protein signaling 7</fullName>
    </recommendedName>
</protein>
<dbReference type="GO" id="GO:0043005">
    <property type="term" value="C:neuron projection"/>
    <property type="evidence" value="ECO:0007669"/>
    <property type="project" value="TreeGrafter"/>
</dbReference>
<dbReference type="Gene3D" id="1.10.10.10">
    <property type="entry name" value="Winged helix-like DNA-binding domain superfamily/Winged helix DNA-binding domain"/>
    <property type="match status" value="1"/>
</dbReference>
<dbReference type="GO" id="GO:0008277">
    <property type="term" value="P:regulation of G protein-coupled receptor signaling pathway"/>
    <property type="evidence" value="ECO:0007669"/>
    <property type="project" value="InterPro"/>
</dbReference>
<evidence type="ECO:0000259" key="4">
    <source>
        <dbReference type="PROSITE" id="PS50186"/>
    </source>
</evidence>
<dbReference type="InterPro" id="IPR034483">
    <property type="entry name" value="RGS_Egl-10"/>
</dbReference>
<reference evidence="5" key="1">
    <citation type="submission" date="2024-04" db="UniProtKB">
        <authorList>
            <consortium name="EnsemblMetazoa"/>
        </authorList>
    </citation>
    <scope>IDENTIFICATION</scope>
    <source>
        <strain evidence="5">EBRO</strain>
    </source>
</reference>
<dbReference type="GO" id="GO:0005737">
    <property type="term" value="C:cytoplasm"/>
    <property type="evidence" value="ECO:0007669"/>
    <property type="project" value="TreeGrafter"/>
</dbReference>
<keyword evidence="6" id="KW-1185">Reference proteome</keyword>
<dbReference type="Pfam" id="PF00631">
    <property type="entry name" value="G-gamma"/>
    <property type="match status" value="1"/>
</dbReference>
<feature type="compositionally biased region" description="Gly residues" evidence="2">
    <location>
        <begin position="64"/>
        <end position="77"/>
    </location>
</feature>
<dbReference type="PROSITE" id="PS50186">
    <property type="entry name" value="DEP"/>
    <property type="match status" value="1"/>
</dbReference>
<dbReference type="SUPFAM" id="SSF48097">
    <property type="entry name" value="Regulator of G-protein signaling, RGS"/>
    <property type="match status" value="1"/>
</dbReference>
<organism evidence="5 6">
    <name type="scientific">Anopheles atroparvus</name>
    <name type="common">European mosquito</name>
    <dbReference type="NCBI Taxonomy" id="41427"/>
    <lineage>
        <taxon>Eukaryota</taxon>
        <taxon>Metazoa</taxon>
        <taxon>Ecdysozoa</taxon>
        <taxon>Arthropoda</taxon>
        <taxon>Hexapoda</taxon>
        <taxon>Insecta</taxon>
        <taxon>Pterygota</taxon>
        <taxon>Neoptera</taxon>
        <taxon>Endopterygota</taxon>
        <taxon>Diptera</taxon>
        <taxon>Nematocera</taxon>
        <taxon>Culicoidea</taxon>
        <taxon>Culicidae</taxon>
        <taxon>Anophelinae</taxon>
        <taxon>Anopheles</taxon>
    </lineage>
</organism>
<dbReference type="Gene3D" id="1.10.167.10">
    <property type="entry name" value="Regulator of G-protein Signalling 4, domain 2"/>
    <property type="match status" value="1"/>
</dbReference>
<dbReference type="SMART" id="SM00315">
    <property type="entry name" value="RGS"/>
    <property type="match status" value="1"/>
</dbReference>
<sequence>MVTMSSEIDKDKAVTLISGGTPKKMNANGKCDGGSEKDKDKDREREKEKDSIDTSGKSGVPAGTDGGGQESGSGGAGVTVVTVPPVEETSGKNSMPPASGASSSSDGGAKAAMATTGGTASTSGMASKGAGQPSHAHSTQVALSQDAPNILVYKKMEAIVERMQGEEGGVSVRTIKAFMSKVPSVFTGADLIAWIMKNLSIEDVNEALHLAHLLASHGYLFPIDDHQLTVKNDGTFYRFQTPYFWPSNCWEPENTDYAVYLCKRTMQNKTRLELADYEAENLAKLQKMFSRKWEFIFMQAEAQSKVDKKRDKLERKVLDSQERAFWDVHRPMPGCVNTTEVDIKKAYRRGASTLGSGSCGTAGNSNPIEQLSRQIKLLKLKLERRTIKISKVAESYISYFEQYNEYDSFLTPPDQPNPWITDNTEIWDTDRPAKDVSLKRVKRWGFSLRELLNDPVGREQFSKFLDKEFSGENLKFWESVQSMKAQPQSKVKEAAHAIYLEFLAPDAPCPVNVDSKSMELAREAVSSTAPPNRWCFDVAAAHVYHLMKSDSYSRYLRSDMYKEYLNGSKKKIKSIPNLFGVKR</sequence>
<dbReference type="Gene3D" id="4.10.260.10">
    <property type="entry name" value="Transducin (heterotrimeric G protein), gamma chain"/>
    <property type="match status" value="1"/>
</dbReference>
<dbReference type="GO" id="GO:0007186">
    <property type="term" value="P:G protein-coupled receptor signaling pathway"/>
    <property type="evidence" value="ECO:0007669"/>
    <property type="project" value="InterPro"/>
</dbReference>
<dbReference type="GO" id="GO:0009968">
    <property type="term" value="P:negative regulation of signal transduction"/>
    <property type="evidence" value="ECO:0007669"/>
    <property type="project" value="UniProtKB-KW"/>
</dbReference>
<dbReference type="PRINTS" id="PR01301">
    <property type="entry name" value="RGSPROTEIN"/>
</dbReference>
<dbReference type="SUPFAM" id="SSF48670">
    <property type="entry name" value="Transducin (heterotrimeric G protein), gamma chain"/>
    <property type="match status" value="1"/>
</dbReference>
<dbReference type="Pfam" id="PF00610">
    <property type="entry name" value="DEP"/>
    <property type="match status" value="1"/>
</dbReference>
<dbReference type="SMART" id="SM01224">
    <property type="entry name" value="G_gamma"/>
    <property type="match status" value="1"/>
</dbReference>